<keyword evidence="4" id="KW-1185">Reference proteome</keyword>
<dbReference type="InterPro" id="IPR036612">
    <property type="entry name" value="KH_dom_type_1_sf"/>
</dbReference>
<dbReference type="InterPro" id="IPR004088">
    <property type="entry name" value="KH_dom_type_1"/>
</dbReference>
<evidence type="ECO:0000313" key="4">
    <source>
        <dbReference type="Proteomes" id="UP000820818"/>
    </source>
</evidence>
<name>A0AAD5KXY7_9CRUS</name>
<dbReference type="Pfam" id="PF00013">
    <property type="entry name" value="KH_1"/>
    <property type="match status" value="1"/>
</dbReference>
<organism evidence="3 4">
    <name type="scientific">Daphnia sinensis</name>
    <dbReference type="NCBI Taxonomy" id="1820382"/>
    <lineage>
        <taxon>Eukaryota</taxon>
        <taxon>Metazoa</taxon>
        <taxon>Ecdysozoa</taxon>
        <taxon>Arthropoda</taxon>
        <taxon>Crustacea</taxon>
        <taxon>Branchiopoda</taxon>
        <taxon>Diplostraca</taxon>
        <taxon>Cladocera</taxon>
        <taxon>Anomopoda</taxon>
        <taxon>Daphniidae</taxon>
        <taxon>Daphnia</taxon>
        <taxon>Daphnia similis group</taxon>
    </lineage>
</organism>
<dbReference type="AlphaFoldDB" id="A0AAD5KXY7"/>
<evidence type="ECO:0000313" key="3">
    <source>
        <dbReference type="EMBL" id="KAI9562482.1"/>
    </source>
</evidence>
<dbReference type="Gene3D" id="3.30.310.210">
    <property type="match status" value="1"/>
</dbReference>
<proteinExistence type="predicted"/>
<evidence type="ECO:0000259" key="2">
    <source>
        <dbReference type="Pfam" id="PF00013"/>
    </source>
</evidence>
<dbReference type="EMBL" id="WJBH02000002">
    <property type="protein sequence ID" value="KAI9562482.1"/>
    <property type="molecule type" value="Genomic_DNA"/>
</dbReference>
<dbReference type="GO" id="GO:0003723">
    <property type="term" value="F:RNA binding"/>
    <property type="evidence" value="ECO:0007669"/>
    <property type="project" value="UniProtKB-UniRule"/>
</dbReference>
<keyword evidence="1" id="KW-0694">RNA-binding</keyword>
<accession>A0AAD5KXY7</accession>
<evidence type="ECO:0000256" key="1">
    <source>
        <dbReference type="PROSITE-ProRule" id="PRU00117"/>
    </source>
</evidence>
<feature type="domain" description="K Homology" evidence="2">
    <location>
        <begin position="81"/>
        <end position="120"/>
    </location>
</feature>
<reference evidence="3 4" key="1">
    <citation type="submission" date="2022-05" db="EMBL/GenBank/DDBJ databases">
        <title>A multi-omics perspective on studying reproductive biology in Daphnia sinensis.</title>
        <authorList>
            <person name="Jia J."/>
        </authorList>
    </citation>
    <scope>NUCLEOTIDE SEQUENCE [LARGE SCALE GENOMIC DNA]</scope>
    <source>
        <strain evidence="3 4">WSL</strain>
    </source>
</reference>
<dbReference type="Proteomes" id="UP000820818">
    <property type="component" value="Linkage Group LG2"/>
</dbReference>
<comment type="caution">
    <text evidence="3">The sequence shown here is derived from an EMBL/GenBank/DDBJ whole genome shotgun (WGS) entry which is preliminary data.</text>
</comment>
<gene>
    <name evidence="3" type="ORF">GHT06_009918</name>
</gene>
<sequence length="158" mass="18001">MIVEEQSRSSPIKDTLSSWICLEDFYDISQKQKLVEELKPVVSPPAKQKMLPSVKPWDFKVINANVEQELPGSFQLLNTASKHYGQIIGKEGKNVRAFQEAHGVKMAVTPSIRPHRQVRVLIIQRNNEELYSSTRLLLQYCCNLAAEPDQTQLVLNLL</sequence>
<dbReference type="GO" id="GO:0010468">
    <property type="term" value="P:regulation of gene expression"/>
    <property type="evidence" value="ECO:0007669"/>
    <property type="project" value="UniProtKB-ARBA"/>
</dbReference>
<dbReference type="PROSITE" id="PS50084">
    <property type="entry name" value="KH_TYPE_1"/>
    <property type="match status" value="1"/>
</dbReference>
<protein>
    <recommendedName>
        <fullName evidence="2">K Homology domain-containing protein</fullName>
    </recommendedName>
</protein>
<dbReference type="SUPFAM" id="SSF54791">
    <property type="entry name" value="Eukaryotic type KH-domain (KH-domain type I)"/>
    <property type="match status" value="1"/>
</dbReference>